<dbReference type="AlphaFoldDB" id="A0AA41QAA2"/>
<dbReference type="RefSeq" id="WP_235058033.1">
    <property type="nucleotide sequence ID" value="NZ_JAKFHA010000046.1"/>
</dbReference>
<proteinExistence type="predicted"/>
<accession>A0AA41QAA2</accession>
<protein>
    <submittedName>
        <fullName evidence="1">Uncharacterized protein</fullName>
    </submittedName>
</protein>
<reference evidence="1" key="1">
    <citation type="submission" date="2022-01" db="EMBL/GenBank/DDBJ databases">
        <title>Genome-Based Taxonomic Classification of the Phylum Actinobacteria.</title>
        <authorList>
            <person name="Gao Y."/>
        </authorList>
    </citation>
    <scope>NUCLEOTIDE SEQUENCE</scope>
    <source>
        <strain evidence="1">KLBMP 8922</strain>
    </source>
</reference>
<dbReference type="SUPFAM" id="SSF55298">
    <property type="entry name" value="YjgF-like"/>
    <property type="match status" value="1"/>
</dbReference>
<dbReference type="Proteomes" id="UP001165378">
    <property type="component" value="Unassembled WGS sequence"/>
</dbReference>
<keyword evidence="2" id="KW-1185">Reference proteome</keyword>
<evidence type="ECO:0000313" key="2">
    <source>
        <dbReference type="Proteomes" id="UP001165378"/>
    </source>
</evidence>
<gene>
    <name evidence="1" type="ORF">LZ495_39415</name>
</gene>
<dbReference type="EMBL" id="JAKFHA010000046">
    <property type="protein sequence ID" value="MCF2533259.1"/>
    <property type="molecule type" value="Genomic_DNA"/>
</dbReference>
<evidence type="ECO:0000313" key="1">
    <source>
        <dbReference type="EMBL" id="MCF2533259.1"/>
    </source>
</evidence>
<name>A0AA41QAA2_9ACTN</name>
<organism evidence="1 2">
    <name type="scientific">Yinghuangia soli</name>
    <dbReference type="NCBI Taxonomy" id="2908204"/>
    <lineage>
        <taxon>Bacteria</taxon>
        <taxon>Bacillati</taxon>
        <taxon>Actinomycetota</taxon>
        <taxon>Actinomycetes</taxon>
        <taxon>Kitasatosporales</taxon>
        <taxon>Streptomycetaceae</taxon>
        <taxon>Yinghuangia</taxon>
    </lineage>
</organism>
<dbReference type="Gene3D" id="3.30.1330.40">
    <property type="entry name" value="RutC-like"/>
    <property type="match status" value="1"/>
</dbReference>
<comment type="caution">
    <text evidence="1">The sequence shown here is derived from an EMBL/GenBank/DDBJ whole genome shotgun (WGS) entry which is preliminary data.</text>
</comment>
<sequence>MSAAEAFAAEVRQAFEELRSALAEEGLGFERVAKLRLTMVGHDELSLAVVLAEVARLGDGTTPAYTLRRVAGLAEAHALFEVAVERKDDAVREAYRPLSDLGERCGELPADMAAHPR</sequence>
<dbReference type="InterPro" id="IPR035959">
    <property type="entry name" value="RutC-like_sf"/>
</dbReference>